<comment type="caution">
    <text evidence="1">The sequence shown here is derived from an EMBL/GenBank/DDBJ whole genome shotgun (WGS) entry which is preliminary data.</text>
</comment>
<gene>
    <name evidence="1" type="ORF">VCHENC02_1625B</name>
</gene>
<protein>
    <submittedName>
        <fullName evidence="1">Response regulator</fullName>
    </submittedName>
</protein>
<evidence type="ECO:0000313" key="1">
    <source>
        <dbReference type="EMBL" id="EKM32852.1"/>
    </source>
</evidence>
<evidence type="ECO:0000313" key="2">
    <source>
        <dbReference type="Proteomes" id="UP000008367"/>
    </source>
</evidence>
<feature type="non-terminal residue" evidence="1">
    <location>
        <position position="1"/>
    </location>
</feature>
<dbReference type="AlphaFoldDB" id="A0A454D2G3"/>
<reference evidence="1 2" key="1">
    <citation type="submission" date="2012-10" db="EMBL/GenBank/DDBJ databases">
        <title>Genome sequence of Vibrio Cholerae HENC-02.</title>
        <authorList>
            <person name="Eppinger M."/>
            <person name="Hasan N.A."/>
            <person name="Sengamalay N."/>
            <person name="Hine E."/>
            <person name="Su Q."/>
            <person name="Daugherty S.C."/>
            <person name="Young S."/>
            <person name="Sadzewicz L."/>
            <person name="Tallon L."/>
            <person name="Cebula T.A."/>
            <person name="Ravel J."/>
            <person name="Colwell R.R."/>
        </authorList>
    </citation>
    <scope>NUCLEOTIDE SEQUENCE [LARGE SCALE GENOMIC DNA]</scope>
    <source>
        <strain evidence="1 2">HENC-02</strain>
    </source>
</reference>
<name>A0A454D2G3_VIBHA</name>
<accession>A0A454D2G3</accession>
<proteinExistence type="predicted"/>
<organism evidence="1 2">
    <name type="scientific">Vibrio harveyi</name>
    <name type="common">Beneckea harveyi</name>
    <dbReference type="NCBI Taxonomy" id="669"/>
    <lineage>
        <taxon>Bacteria</taxon>
        <taxon>Pseudomonadati</taxon>
        <taxon>Pseudomonadota</taxon>
        <taxon>Gammaproteobacteria</taxon>
        <taxon>Vibrionales</taxon>
        <taxon>Vibrionaceae</taxon>
        <taxon>Vibrio</taxon>
    </lineage>
</organism>
<sequence>WRTKIHSLAYGTVAFYLGKHVTTMSNAILLC</sequence>
<dbReference type="EMBL" id="AJSR01000540">
    <property type="protein sequence ID" value="EKM32852.1"/>
    <property type="molecule type" value="Genomic_DNA"/>
</dbReference>
<dbReference type="Proteomes" id="UP000008367">
    <property type="component" value="Unassembled WGS sequence"/>
</dbReference>